<keyword evidence="1" id="KW-0732">Signal</keyword>
<name>A0A4P6L0T1_9BURK</name>
<organism evidence="3 4">
    <name type="scientific">Pseudoduganella lutea</name>
    <dbReference type="NCBI Taxonomy" id="321985"/>
    <lineage>
        <taxon>Bacteria</taxon>
        <taxon>Pseudomonadati</taxon>
        <taxon>Pseudomonadota</taxon>
        <taxon>Betaproteobacteria</taxon>
        <taxon>Burkholderiales</taxon>
        <taxon>Oxalobacteraceae</taxon>
        <taxon>Telluria group</taxon>
        <taxon>Pseudoduganella</taxon>
    </lineage>
</organism>
<dbReference type="AlphaFoldDB" id="A0A4P6L0T1"/>
<dbReference type="SUPFAM" id="SSF88713">
    <property type="entry name" value="Glycoside hydrolase/deacetylase"/>
    <property type="match status" value="1"/>
</dbReference>
<dbReference type="Pfam" id="PF01522">
    <property type="entry name" value="Polysacc_deac_1"/>
    <property type="match status" value="1"/>
</dbReference>
<proteinExistence type="predicted"/>
<dbReference type="GO" id="GO:0016810">
    <property type="term" value="F:hydrolase activity, acting on carbon-nitrogen (but not peptide) bonds"/>
    <property type="evidence" value="ECO:0007669"/>
    <property type="project" value="InterPro"/>
</dbReference>
<feature type="signal peptide" evidence="1">
    <location>
        <begin position="1"/>
        <end position="31"/>
    </location>
</feature>
<feature type="domain" description="NodB homology" evidence="2">
    <location>
        <begin position="73"/>
        <end position="289"/>
    </location>
</feature>
<evidence type="ECO:0000256" key="1">
    <source>
        <dbReference type="SAM" id="SignalP"/>
    </source>
</evidence>
<dbReference type="GO" id="GO:0005975">
    <property type="term" value="P:carbohydrate metabolic process"/>
    <property type="evidence" value="ECO:0007669"/>
    <property type="project" value="InterPro"/>
</dbReference>
<feature type="chain" id="PRO_5020710851" evidence="1">
    <location>
        <begin position="32"/>
        <end position="327"/>
    </location>
</feature>
<gene>
    <name evidence="3" type="ORF">EWM63_20350</name>
</gene>
<evidence type="ECO:0000313" key="4">
    <source>
        <dbReference type="Proteomes" id="UP000290637"/>
    </source>
</evidence>
<dbReference type="Proteomes" id="UP000290637">
    <property type="component" value="Chromosome"/>
</dbReference>
<reference evidence="3 4" key="1">
    <citation type="submission" date="2019-02" db="EMBL/GenBank/DDBJ databases">
        <title>Draft Genome Sequences of Six Type Strains of the Genus Massilia.</title>
        <authorList>
            <person name="Miess H."/>
            <person name="Frediansyhah A."/>
            <person name="Gross H."/>
        </authorList>
    </citation>
    <scope>NUCLEOTIDE SEQUENCE [LARGE SCALE GENOMIC DNA]</scope>
    <source>
        <strain evidence="3 4">DSM 17473</strain>
    </source>
</reference>
<dbReference type="CDD" id="cd10917">
    <property type="entry name" value="CE4_NodB_like_6s_7s"/>
    <property type="match status" value="1"/>
</dbReference>
<protein>
    <submittedName>
        <fullName evidence="3">Polysaccharide deacetylase family protein</fullName>
    </submittedName>
</protein>
<dbReference type="PANTHER" id="PTHR10587">
    <property type="entry name" value="GLYCOSYL TRANSFERASE-RELATED"/>
    <property type="match status" value="1"/>
</dbReference>
<evidence type="ECO:0000259" key="2">
    <source>
        <dbReference type="PROSITE" id="PS51677"/>
    </source>
</evidence>
<evidence type="ECO:0000313" key="3">
    <source>
        <dbReference type="EMBL" id="QBE65050.1"/>
    </source>
</evidence>
<sequence>MQPRFSSRAFNVPFRTLLLVVLAAAAHLAHAQDAGPAPLPAAPPALCPAPPALCPAPLAPARLPDTPAAPAPIRFLLSFDDGPSGSSGDNSTVRVLDTLARNGVQAGIKAVFFTQTRHWHGGGTETGRALIRREHADGHVVALHSATATHANHRFMATAELDDSLRRGVDDLRTLTGTTPRLVRPPFWAYDAATLDSYHRHGLRMLLTDLNANDGKIWGVNFSWHKRSNMLAMLTETRKRWAAGAMHVVDGATPVVVTFHDVNSYTARNLEVYLRILVDVARELDMPVAAKPFYDERDALEWAALASTVSSAAEHPRLPGFWNWLWQ</sequence>
<dbReference type="InterPro" id="IPR002509">
    <property type="entry name" value="NODB_dom"/>
</dbReference>
<keyword evidence="4" id="KW-1185">Reference proteome</keyword>
<dbReference type="PROSITE" id="PS51677">
    <property type="entry name" value="NODB"/>
    <property type="match status" value="1"/>
</dbReference>
<dbReference type="OrthoDB" id="8617477at2"/>
<dbReference type="KEGG" id="plue:EWM63_20350"/>
<dbReference type="EMBL" id="CP035913">
    <property type="protein sequence ID" value="QBE65050.1"/>
    <property type="molecule type" value="Genomic_DNA"/>
</dbReference>
<dbReference type="InterPro" id="IPR050248">
    <property type="entry name" value="Polysacc_deacetylase_ArnD"/>
</dbReference>
<dbReference type="InterPro" id="IPR011330">
    <property type="entry name" value="Glyco_hydro/deAcase_b/a-brl"/>
</dbReference>
<accession>A0A4P6L0T1</accession>
<dbReference type="Gene3D" id="3.20.20.370">
    <property type="entry name" value="Glycoside hydrolase/deacetylase"/>
    <property type="match status" value="1"/>
</dbReference>